<dbReference type="CDD" id="cd06460">
    <property type="entry name" value="M32_Taq"/>
    <property type="match status" value="1"/>
</dbReference>
<dbReference type="PANTHER" id="PTHR34217">
    <property type="entry name" value="METAL-DEPENDENT CARBOXYPEPTIDASE"/>
    <property type="match status" value="1"/>
</dbReference>
<dbReference type="EC" id="3.4.17.19" evidence="1"/>
<name>A0ABT9IXB7_9BACL</name>
<dbReference type="Proteomes" id="UP001231941">
    <property type="component" value="Unassembled WGS sequence"/>
</dbReference>
<keyword evidence="1" id="KW-0482">Metalloprotease</keyword>
<keyword evidence="1" id="KW-0479">Metal-binding</keyword>
<keyword evidence="3" id="KW-1185">Reference proteome</keyword>
<sequence>MSQQKLAAFKEIVQKINHYHEALSVLFWDLRTGAPKKGVEGRSEVIGMLSTEQFNLSTSDQLGECLDQLSETSVFEGLSNVEQRMVTEYKKDYDRNKKIPVDLFKENVILTSQSESVWEEAKEKSDFSLFQPYLEKVVQFKKQFIEYWGVKGTPYDTLLDIYEPDITAKQLDQVFGSLREKLVPLVAQIGESSNKPNTSFLHQSFSEEKQREFSLFILEEIGYDLGAGRLDKAVHPFMIDLNLRDIRITTNYYPNDITFSLFSSLHEGGHALYEQNISPDLIGTGLCTGASMGIHESQSRFWENMIGRSLPFWKRYYNHLNEVFPQAFSDVSVEDFYRGTNEAKPSLIRIEADELTYNLHVMIRYELEKALFNEDLKVADLPQAWNEKYTEYLGVTPSHDGEGVLQDVHWSGGDFGYFPSYSLGNIYAAQFMNTIQKQLPDFDTYVENGNLQPIKQWLTENIYQYGKLLTPAEILKQVTEEDINPNYLIQYLETKFKGIYGIN</sequence>
<dbReference type="Gene3D" id="1.10.1370.30">
    <property type="match status" value="1"/>
</dbReference>
<dbReference type="EMBL" id="JAVAMP010000002">
    <property type="protein sequence ID" value="MDP5273963.1"/>
    <property type="molecule type" value="Genomic_DNA"/>
</dbReference>
<keyword evidence="1 2" id="KW-0378">Hydrolase</keyword>
<accession>A0ABT9IXB7</accession>
<evidence type="ECO:0000313" key="2">
    <source>
        <dbReference type="EMBL" id="MDP5273963.1"/>
    </source>
</evidence>
<reference evidence="2 3" key="1">
    <citation type="submission" date="2023-08" db="EMBL/GenBank/DDBJ databases">
        <authorList>
            <person name="Park J.-S."/>
        </authorList>
    </citation>
    <scope>NUCLEOTIDE SEQUENCE [LARGE SCALE GENOMIC DNA]</scope>
    <source>
        <strain evidence="2 3">2205SS18-9</strain>
    </source>
</reference>
<gene>
    <name evidence="2" type="ORF">Q5Y73_07595</name>
</gene>
<comment type="caution">
    <text evidence="2">The sequence shown here is derived from an EMBL/GenBank/DDBJ whole genome shotgun (WGS) entry which is preliminary data.</text>
</comment>
<dbReference type="PRINTS" id="PR00998">
    <property type="entry name" value="CRBOXYPTASET"/>
</dbReference>
<keyword evidence="1" id="KW-0645">Protease</keyword>
<dbReference type="RefSeq" id="WP_305991257.1">
    <property type="nucleotide sequence ID" value="NZ_JAVAMP010000002.1"/>
</dbReference>
<protein>
    <recommendedName>
        <fullName evidence="1">Metal-dependent carboxypeptidase</fullName>
        <ecNumber evidence="1">3.4.17.19</ecNumber>
    </recommendedName>
</protein>
<dbReference type="SUPFAM" id="SSF55486">
    <property type="entry name" value="Metalloproteases ('zincins'), catalytic domain"/>
    <property type="match status" value="1"/>
</dbReference>
<dbReference type="GO" id="GO:0004180">
    <property type="term" value="F:carboxypeptidase activity"/>
    <property type="evidence" value="ECO:0007669"/>
    <property type="project" value="UniProtKB-KW"/>
</dbReference>
<dbReference type="Pfam" id="PF02074">
    <property type="entry name" value="Peptidase_M32"/>
    <property type="match status" value="1"/>
</dbReference>
<comment type="catalytic activity">
    <reaction evidence="1">
        <text>Release of a C-terminal amino acid with broad specificity, except for -Pro.</text>
        <dbReference type="EC" id="3.4.17.19"/>
    </reaction>
</comment>
<dbReference type="PROSITE" id="PS52034">
    <property type="entry name" value="PEPTIDASE_M32"/>
    <property type="match status" value="1"/>
</dbReference>
<evidence type="ECO:0000256" key="1">
    <source>
        <dbReference type="PIRNR" id="PIRNR006615"/>
    </source>
</evidence>
<dbReference type="InterPro" id="IPR001333">
    <property type="entry name" value="Peptidase_M32_Taq"/>
</dbReference>
<comment type="function">
    <text evidence="1">Broad specificity carboxypetidase that releases amino acids sequentially from the C-terminus, including neutral, aromatic, polar and basic residues.</text>
</comment>
<dbReference type="PIRSF" id="PIRSF006615">
    <property type="entry name" value="Zn_crbxpep_Taq"/>
    <property type="match status" value="1"/>
</dbReference>
<proteinExistence type="inferred from homology"/>
<organism evidence="2 3">
    <name type="scientific">Chengkuizengella axinellae</name>
    <dbReference type="NCBI Taxonomy" id="3064388"/>
    <lineage>
        <taxon>Bacteria</taxon>
        <taxon>Bacillati</taxon>
        <taxon>Bacillota</taxon>
        <taxon>Bacilli</taxon>
        <taxon>Bacillales</taxon>
        <taxon>Paenibacillaceae</taxon>
        <taxon>Chengkuizengella</taxon>
    </lineage>
</organism>
<keyword evidence="1 2" id="KW-0121">Carboxypeptidase</keyword>
<evidence type="ECO:0000313" key="3">
    <source>
        <dbReference type="Proteomes" id="UP001231941"/>
    </source>
</evidence>
<dbReference type="PANTHER" id="PTHR34217:SF1">
    <property type="entry name" value="CARBOXYPEPTIDASE 1"/>
    <property type="match status" value="1"/>
</dbReference>
<comment type="similarity">
    <text evidence="1">Belongs to the peptidase M32 family.</text>
</comment>